<organism evidence="1 2">
    <name type="scientific">Portunus trituberculatus</name>
    <name type="common">Swimming crab</name>
    <name type="synonym">Neptunus trituberculatus</name>
    <dbReference type="NCBI Taxonomy" id="210409"/>
    <lineage>
        <taxon>Eukaryota</taxon>
        <taxon>Metazoa</taxon>
        <taxon>Ecdysozoa</taxon>
        <taxon>Arthropoda</taxon>
        <taxon>Crustacea</taxon>
        <taxon>Multicrustacea</taxon>
        <taxon>Malacostraca</taxon>
        <taxon>Eumalacostraca</taxon>
        <taxon>Eucarida</taxon>
        <taxon>Decapoda</taxon>
        <taxon>Pleocyemata</taxon>
        <taxon>Brachyura</taxon>
        <taxon>Eubrachyura</taxon>
        <taxon>Portunoidea</taxon>
        <taxon>Portunidae</taxon>
        <taxon>Portuninae</taxon>
        <taxon>Portunus</taxon>
    </lineage>
</organism>
<dbReference type="AlphaFoldDB" id="A0A5B7EXM3"/>
<comment type="caution">
    <text evidence="1">The sequence shown here is derived from an EMBL/GenBank/DDBJ whole genome shotgun (WGS) entry which is preliminary data.</text>
</comment>
<sequence>MTWLHLGAPPLSRRTILATITHHNCHRRHYSSHLSPKRTLAAARTRTPGVFCLALQEAGTRAATTLPPLAFLPLARGSPSKRRAQLVVLSYQGEESRGGCFRVKGRGRKEEEEKAEWREHTPLNIASRISQVNVLQSRFDTDRFKVHLTWRQEKGEDTLCFLPYISQSSRTICAIETFAIIITYTYLRCETLNSQVY</sequence>
<accession>A0A5B7EXM3</accession>
<protein>
    <submittedName>
        <fullName evidence="1">Uncharacterized protein</fullName>
    </submittedName>
</protein>
<proteinExistence type="predicted"/>
<evidence type="ECO:0000313" key="1">
    <source>
        <dbReference type="EMBL" id="MPC37946.1"/>
    </source>
</evidence>
<dbReference type="Proteomes" id="UP000324222">
    <property type="component" value="Unassembled WGS sequence"/>
</dbReference>
<gene>
    <name evidence="1" type="ORF">E2C01_031441</name>
</gene>
<dbReference type="EMBL" id="VSRR010003929">
    <property type="protein sequence ID" value="MPC37946.1"/>
    <property type="molecule type" value="Genomic_DNA"/>
</dbReference>
<keyword evidence="2" id="KW-1185">Reference proteome</keyword>
<reference evidence="1" key="1">
    <citation type="submission" date="2019-05" db="EMBL/GenBank/DDBJ databases">
        <title>Another draft genome of Portunus trituberculatus and its Hox gene families provides insights of decapod evolution.</title>
        <authorList>
            <person name="Jeong J.-H."/>
            <person name="Song I."/>
            <person name="Kim S."/>
            <person name="Choi T."/>
            <person name="Kim D."/>
            <person name="Ryu S."/>
            <person name="Kim W."/>
        </authorList>
    </citation>
    <scope>NUCLEOTIDE SEQUENCE [LARGE SCALE GENOMIC DNA]</scope>
    <source>
        <tissue evidence="1">Muscle</tissue>
    </source>
</reference>
<evidence type="ECO:0000313" key="2">
    <source>
        <dbReference type="Proteomes" id="UP000324222"/>
    </source>
</evidence>
<name>A0A5B7EXM3_PORTR</name>